<dbReference type="Proteomes" id="UP000321926">
    <property type="component" value="Unassembled WGS sequence"/>
</dbReference>
<dbReference type="InterPro" id="IPR043781">
    <property type="entry name" value="DUF5723"/>
</dbReference>
<accession>A0A5C8KDJ6</accession>
<dbReference type="AlphaFoldDB" id="A0A5C8KDJ6"/>
<feature type="signal peptide" evidence="2">
    <location>
        <begin position="1"/>
        <end position="20"/>
    </location>
</feature>
<gene>
    <name evidence="4" type="ORF">FVR03_05115</name>
</gene>
<feature type="compositionally biased region" description="Polar residues" evidence="1">
    <location>
        <begin position="589"/>
        <end position="601"/>
    </location>
</feature>
<feature type="region of interest" description="Disordered" evidence="1">
    <location>
        <begin position="486"/>
        <end position="536"/>
    </location>
</feature>
<evidence type="ECO:0000256" key="2">
    <source>
        <dbReference type="SAM" id="SignalP"/>
    </source>
</evidence>
<evidence type="ECO:0000256" key="1">
    <source>
        <dbReference type="SAM" id="MobiDB-lite"/>
    </source>
</evidence>
<evidence type="ECO:0000313" key="4">
    <source>
        <dbReference type="EMBL" id="TXK50273.1"/>
    </source>
</evidence>
<dbReference type="EMBL" id="VRTY01000013">
    <property type="protein sequence ID" value="TXK50273.1"/>
    <property type="molecule type" value="Genomic_DNA"/>
</dbReference>
<sequence length="614" mass="67343">MIRYILFSLVLLLPSFRMQGQHTLGMAGSNFAGSHATFLNPSAIADSRYGFHLNLAAGHLTFSNTYFYNTGPNVQLKSLLLHGGKKVVEGDELGSQSYFQERLDGKHKMAHYGIELRLPSVMLKLGSRHSIAVTNRFRRAAHANNVSEDLARAIGFGIGNSALQNTPFTNSEAYFNTNAFTETGFTYALVLHSQEQRFLKAGVTIKKLTGMHTAHLLVSEANYNLQRTQYDESVMQFQQGRASLGYSGSNYSTKVRDLVDAFKGTSMPGSGWGMDVGFTYEHRPDYAAYQYTVNGKERTDHGENKYKYRIGASLLDVGNITYKEPGVRLYEVARQNLTIGSYTFEGVNVNQLGPVLEEALEVQASERKTEIVSGLPTALHLNFDYRLTRNVFVNTAVLQNLRGKEAIGMRQYSVLAVAPRLEGRKLELALPVYLTNNYRDLALGAMVRFGPFTVGSNNLNALLSSNKAVGPDLYFGMGFGIATGGKRQRIEDKARKRAAKEQRKASKAGLNSPAVPTPGSPAEPIKTAPADSVSGVERKQVNVPVEEPLTIPTVTPSETENMKAIPEAAPEPESVPVPEPEPVPVIKIENSNESETVSSLDATLVETPDSRTSF</sequence>
<feature type="chain" id="PRO_5023143790" description="DUF5723 domain-containing protein" evidence="2">
    <location>
        <begin position="21"/>
        <end position="614"/>
    </location>
</feature>
<proteinExistence type="predicted"/>
<dbReference type="Pfam" id="PF18990">
    <property type="entry name" value="DUF5723"/>
    <property type="match status" value="1"/>
</dbReference>
<evidence type="ECO:0000313" key="5">
    <source>
        <dbReference type="Proteomes" id="UP000321926"/>
    </source>
</evidence>
<name>A0A5C8KDJ6_9BACT</name>
<keyword evidence="5" id="KW-1185">Reference proteome</keyword>
<dbReference type="OrthoDB" id="9805336at2"/>
<comment type="caution">
    <text evidence="4">The sequence shown here is derived from an EMBL/GenBank/DDBJ whole genome shotgun (WGS) entry which is preliminary data.</text>
</comment>
<reference evidence="4 5" key="1">
    <citation type="submission" date="2019-08" db="EMBL/GenBank/DDBJ databases">
        <authorList>
            <person name="Shi S."/>
        </authorList>
    </citation>
    <scope>NUCLEOTIDE SEQUENCE [LARGE SCALE GENOMIC DNA]</scope>
    <source>
        <strain evidence="4 5">GY10130</strain>
    </source>
</reference>
<evidence type="ECO:0000259" key="3">
    <source>
        <dbReference type="Pfam" id="PF18990"/>
    </source>
</evidence>
<feature type="compositionally biased region" description="Basic and acidic residues" evidence="1">
    <location>
        <begin position="488"/>
        <end position="504"/>
    </location>
</feature>
<feature type="region of interest" description="Disordered" evidence="1">
    <location>
        <begin position="552"/>
        <end position="614"/>
    </location>
</feature>
<feature type="compositionally biased region" description="Pro residues" evidence="1">
    <location>
        <begin position="573"/>
        <end position="583"/>
    </location>
</feature>
<feature type="domain" description="DUF5723" evidence="3">
    <location>
        <begin position="42"/>
        <end position="456"/>
    </location>
</feature>
<protein>
    <recommendedName>
        <fullName evidence="3">DUF5723 domain-containing protein</fullName>
    </recommendedName>
</protein>
<organism evidence="4 5">
    <name type="scientific">Pontibacter qinzhouensis</name>
    <dbReference type="NCBI Taxonomy" id="2603253"/>
    <lineage>
        <taxon>Bacteria</taxon>
        <taxon>Pseudomonadati</taxon>
        <taxon>Bacteroidota</taxon>
        <taxon>Cytophagia</taxon>
        <taxon>Cytophagales</taxon>
        <taxon>Hymenobacteraceae</taxon>
        <taxon>Pontibacter</taxon>
    </lineage>
</organism>
<keyword evidence="2" id="KW-0732">Signal</keyword>
<dbReference type="RefSeq" id="WP_147920686.1">
    <property type="nucleotide sequence ID" value="NZ_VRTY01000013.1"/>
</dbReference>